<proteinExistence type="predicted"/>
<evidence type="ECO:0000313" key="1">
    <source>
        <dbReference type="EMBL" id="OHA14614.1"/>
    </source>
</evidence>
<name>A0A1G2LSX6_9BACT</name>
<dbReference type="AlphaFoldDB" id="A0A1G2LSX6"/>
<sequence length="111" mass="11958">MVEGRGGAGELAFSWAFGPGFFASPFLQGGSSPSLVPSRGLCSIRSIFPGSSSSHTATHGMRISRVGPLVMVGQTFLPRESRSRAVTEKFFEDAGREFCMLCRSPQTLSYF</sequence>
<accession>A0A1G2LSX6</accession>
<dbReference type="Proteomes" id="UP000177171">
    <property type="component" value="Unassembled WGS sequence"/>
</dbReference>
<organism evidence="1 2">
    <name type="scientific">Candidatus Sungbacteria bacterium RIFCSPLOWO2_12_FULL_41_11</name>
    <dbReference type="NCBI Taxonomy" id="1802286"/>
    <lineage>
        <taxon>Bacteria</taxon>
        <taxon>Candidatus Sungiibacteriota</taxon>
    </lineage>
</organism>
<dbReference type="EMBL" id="MHQY01000005">
    <property type="protein sequence ID" value="OHA14614.1"/>
    <property type="molecule type" value="Genomic_DNA"/>
</dbReference>
<reference evidence="1 2" key="1">
    <citation type="journal article" date="2016" name="Nat. Commun.">
        <title>Thousands of microbial genomes shed light on interconnected biogeochemical processes in an aquifer system.</title>
        <authorList>
            <person name="Anantharaman K."/>
            <person name="Brown C.T."/>
            <person name="Hug L.A."/>
            <person name="Sharon I."/>
            <person name="Castelle C.J."/>
            <person name="Probst A.J."/>
            <person name="Thomas B.C."/>
            <person name="Singh A."/>
            <person name="Wilkins M.J."/>
            <person name="Karaoz U."/>
            <person name="Brodie E.L."/>
            <person name="Williams K.H."/>
            <person name="Hubbard S.S."/>
            <person name="Banfield J.F."/>
        </authorList>
    </citation>
    <scope>NUCLEOTIDE SEQUENCE [LARGE SCALE GENOMIC DNA]</scope>
</reference>
<comment type="caution">
    <text evidence="1">The sequence shown here is derived from an EMBL/GenBank/DDBJ whole genome shotgun (WGS) entry which is preliminary data.</text>
</comment>
<protein>
    <submittedName>
        <fullName evidence="1">Uncharacterized protein</fullName>
    </submittedName>
</protein>
<gene>
    <name evidence="1" type="ORF">A3G49_05485</name>
</gene>
<evidence type="ECO:0000313" key="2">
    <source>
        <dbReference type="Proteomes" id="UP000177171"/>
    </source>
</evidence>